<dbReference type="InterPro" id="IPR013549">
    <property type="entry name" value="DUF1731"/>
</dbReference>
<sequence length="294" mass="33311">MKKILISGGTGLVGNKIIDNFSNAEFYVLTRSDRDNTDNVTYINWSEDDYLKEVPEVDVVINLAGASISQFWTEENKEKIVKSRVESTRKLKNIIDRQDEKPFLISASAVGYYPTSQTNRYVEDDKYEPFDFLSDTVHVWENEAKKIEDTGVKTAYTRFGIIFSKEGGALPLIVLPYKLFVGGNIGDGHQPYAFVHIEDLVRALEFIADKELTGVFNITAPYPATQEIVGKSIAKTIKRPHLIPAPKLLFEMTLGEQSKLITEGQRALPKRLIEEGFKFKFETVEEAIRDLYGK</sequence>
<dbReference type="RefSeq" id="WP_102167075.1">
    <property type="nucleotide sequence ID" value="NZ_CP136964.1"/>
</dbReference>
<proteinExistence type="inferred from homology"/>
<evidence type="ECO:0000313" key="4">
    <source>
        <dbReference type="EMBL" id="WOS95726.1"/>
    </source>
</evidence>
<feature type="domain" description="NAD-dependent epimerase/dehydratase" evidence="2">
    <location>
        <begin position="4"/>
        <end position="218"/>
    </location>
</feature>
<organism evidence="4 5">
    <name type="scientific">Nosocomiicoccus massiliensis</name>
    <dbReference type="NCBI Taxonomy" id="1232430"/>
    <lineage>
        <taxon>Bacteria</taxon>
        <taxon>Bacillati</taxon>
        <taxon>Bacillota</taxon>
        <taxon>Bacilli</taxon>
        <taxon>Bacillales</taxon>
        <taxon>Staphylococcaceae</taxon>
        <taxon>Nosocomiicoccus</taxon>
    </lineage>
</organism>
<dbReference type="EMBL" id="CP136964">
    <property type="protein sequence ID" value="WOS95726.1"/>
    <property type="molecule type" value="Genomic_DNA"/>
</dbReference>
<reference evidence="5" key="1">
    <citation type="submission" date="2017-09" db="EMBL/GenBank/DDBJ databases">
        <title>Bacterial strain isolated from the female urinary microbiota.</title>
        <authorList>
            <person name="Thomas-White K."/>
            <person name="Kumar N."/>
            <person name="Forster S."/>
            <person name="Putonti C."/>
            <person name="Lawley T."/>
            <person name="Wolfe A.J."/>
        </authorList>
    </citation>
    <scope>NUCLEOTIDE SEQUENCE [LARGE SCALE GENOMIC DNA]</scope>
    <source>
        <strain evidence="5">UMB0959</strain>
    </source>
</reference>
<dbReference type="InterPro" id="IPR036291">
    <property type="entry name" value="NAD(P)-bd_dom_sf"/>
</dbReference>
<dbReference type="SUPFAM" id="SSF51735">
    <property type="entry name" value="NAD(P)-binding Rossmann-fold domains"/>
    <property type="match status" value="1"/>
</dbReference>
<protein>
    <submittedName>
        <fullName evidence="4">TIGR01777 family oxidoreductase</fullName>
    </submittedName>
</protein>
<feature type="domain" description="DUF1731" evidence="3">
    <location>
        <begin position="245"/>
        <end position="291"/>
    </location>
</feature>
<dbReference type="InterPro" id="IPR010099">
    <property type="entry name" value="SDR39U1"/>
</dbReference>
<gene>
    <name evidence="4" type="ORF">CJ229_006430</name>
</gene>
<comment type="similarity">
    <text evidence="1">Belongs to the NAD(P)-dependent epimerase/dehydratase family. SDR39U1 subfamily.</text>
</comment>
<dbReference type="Proteomes" id="UP000243626">
    <property type="component" value="Chromosome"/>
</dbReference>
<dbReference type="Gene3D" id="3.40.50.720">
    <property type="entry name" value="NAD(P)-binding Rossmann-like Domain"/>
    <property type="match status" value="1"/>
</dbReference>
<evidence type="ECO:0000256" key="1">
    <source>
        <dbReference type="ARBA" id="ARBA00009353"/>
    </source>
</evidence>
<name>A0AAF0YHK0_9STAP</name>
<dbReference type="Pfam" id="PF01370">
    <property type="entry name" value="Epimerase"/>
    <property type="match status" value="1"/>
</dbReference>
<dbReference type="AlphaFoldDB" id="A0AAF0YHK0"/>
<dbReference type="Pfam" id="PF08338">
    <property type="entry name" value="DUF1731"/>
    <property type="match status" value="1"/>
</dbReference>
<keyword evidence="5" id="KW-1185">Reference proteome</keyword>
<dbReference type="NCBIfam" id="TIGR01777">
    <property type="entry name" value="yfcH"/>
    <property type="match status" value="1"/>
</dbReference>
<evidence type="ECO:0000259" key="3">
    <source>
        <dbReference type="Pfam" id="PF08338"/>
    </source>
</evidence>
<accession>A0AAF0YHK0</accession>
<evidence type="ECO:0000313" key="5">
    <source>
        <dbReference type="Proteomes" id="UP000243626"/>
    </source>
</evidence>
<dbReference type="KEGG" id="nmy:CJ229_006430"/>
<dbReference type="PANTHER" id="PTHR11092">
    <property type="entry name" value="SUGAR NUCLEOTIDE EPIMERASE RELATED"/>
    <property type="match status" value="1"/>
</dbReference>
<dbReference type="PANTHER" id="PTHR11092:SF0">
    <property type="entry name" value="EPIMERASE FAMILY PROTEIN SDR39U1"/>
    <property type="match status" value="1"/>
</dbReference>
<evidence type="ECO:0000259" key="2">
    <source>
        <dbReference type="Pfam" id="PF01370"/>
    </source>
</evidence>
<dbReference type="InterPro" id="IPR001509">
    <property type="entry name" value="Epimerase_deHydtase"/>
</dbReference>